<sequence length="181" mass="19372">MKRLLLLPFSLVATLGFGCSNSSSGDAPQPTQQVQVKKRTQALSTDRVTLEEVAVSEAVLTAAGSEASVRAFRIVSSAEDITMGELASAAHVVGASEVANLPWQVEAERGQDDTRRALKYLDALVPAIEAEVGTGEDYNSGYQHWFQTVGEDLCNHGDFYSLVFKQTGLVFVIEASGATEC</sequence>
<accession>A0A085WP50</accession>
<evidence type="ECO:0000256" key="1">
    <source>
        <dbReference type="SAM" id="SignalP"/>
    </source>
</evidence>
<dbReference type="STRING" id="394096.DB31_6438"/>
<feature type="signal peptide" evidence="1">
    <location>
        <begin position="1"/>
        <end position="25"/>
    </location>
</feature>
<evidence type="ECO:0008006" key="4">
    <source>
        <dbReference type="Google" id="ProtNLM"/>
    </source>
</evidence>
<dbReference type="Proteomes" id="UP000028725">
    <property type="component" value="Unassembled WGS sequence"/>
</dbReference>
<keyword evidence="3" id="KW-1185">Reference proteome</keyword>
<proteinExistence type="predicted"/>
<protein>
    <recommendedName>
        <fullName evidence="4">Lipoprotein</fullName>
    </recommendedName>
</protein>
<feature type="chain" id="PRO_5001799814" description="Lipoprotein" evidence="1">
    <location>
        <begin position="26"/>
        <end position="181"/>
    </location>
</feature>
<organism evidence="2 3">
    <name type="scientific">Hyalangium minutum</name>
    <dbReference type="NCBI Taxonomy" id="394096"/>
    <lineage>
        <taxon>Bacteria</taxon>
        <taxon>Pseudomonadati</taxon>
        <taxon>Myxococcota</taxon>
        <taxon>Myxococcia</taxon>
        <taxon>Myxococcales</taxon>
        <taxon>Cystobacterineae</taxon>
        <taxon>Archangiaceae</taxon>
        <taxon>Hyalangium</taxon>
    </lineage>
</organism>
<name>A0A085WP50_9BACT</name>
<gene>
    <name evidence="2" type="ORF">DB31_6438</name>
</gene>
<evidence type="ECO:0000313" key="2">
    <source>
        <dbReference type="EMBL" id="KFE69463.1"/>
    </source>
</evidence>
<keyword evidence="1" id="KW-0732">Signal</keyword>
<dbReference type="EMBL" id="JMCB01000004">
    <property type="protein sequence ID" value="KFE69463.1"/>
    <property type="molecule type" value="Genomic_DNA"/>
</dbReference>
<dbReference type="RefSeq" id="WP_044186681.1">
    <property type="nucleotide sequence ID" value="NZ_JMCB01000004.1"/>
</dbReference>
<dbReference type="PROSITE" id="PS51257">
    <property type="entry name" value="PROKAR_LIPOPROTEIN"/>
    <property type="match status" value="1"/>
</dbReference>
<dbReference type="AlphaFoldDB" id="A0A085WP50"/>
<evidence type="ECO:0000313" key="3">
    <source>
        <dbReference type="Proteomes" id="UP000028725"/>
    </source>
</evidence>
<comment type="caution">
    <text evidence="2">The sequence shown here is derived from an EMBL/GenBank/DDBJ whole genome shotgun (WGS) entry which is preliminary data.</text>
</comment>
<reference evidence="2 3" key="1">
    <citation type="submission" date="2014-04" db="EMBL/GenBank/DDBJ databases">
        <title>Genome assembly of Hyalangium minutum DSM 14724.</title>
        <authorList>
            <person name="Sharma G."/>
            <person name="Subramanian S."/>
        </authorList>
    </citation>
    <scope>NUCLEOTIDE SEQUENCE [LARGE SCALE GENOMIC DNA]</scope>
    <source>
        <strain evidence="2 3">DSM 14724</strain>
    </source>
</reference>